<dbReference type="Proteomes" id="UP000269396">
    <property type="component" value="Unassembled WGS sequence"/>
</dbReference>
<dbReference type="PANTHER" id="PTHR47027:SF25">
    <property type="entry name" value="REVERSE TRANSCRIPTASE DOMAIN-CONTAINING PROTEIN"/>
    <property type="match status" value="1"/>
</dbReference>
<reference evidence="1 2" key="1">
    <citation type="submission" date="2018-11" db="EMBL/GenBank/DDBJ databases">
        <authorList>
            <consortium name="Pathogen Informatics"/>
        </authorList>
    </citation>
    <scope>NUCLEOTIDE SEQUENCE [LARGE SCALE GENOMIC DNA]</scope>
    <source>
        <strain>Denwood</strain>
        <strain evidence="2">Zambia</strain>
    </source>
</reference>
<dbReference type="Pfam" id="PF20049">
    <property type="entry name" value="DUF6451"/>
    <property type="match status" value="1"/>
</dbReference>
<organism evidence="1 2">
    <name type="scientific">Schistosoma mattheei</name>
    <dbReference type="NCBI Taxonomy" id="31246"/>
    <lineage>
        <taxon>Eukaryota</taxon>
        <taxon>Metazoa</taxon>
        <taxon>Spiralia</taxon>
        <taxon>Lophotrochozoa</taxon>
        <taxon>Platyhelminthes</taxon>
        <taxon>Trematoda</taxon>
        <taxon>Digenea</taxon>
        <taxon>Strigeidida</taxon>
        <taxon>Schistosomatoidea</taxon>
        <taxon>Schistosomatidae</taxon>
        <taxon>Schistosoma</taxon>
    </lineage>
</organism>
<dbReference type="EMBL" id="UZAL01030075">
    <property type="protein sequence ID" value="VDP51967.1"/>
    <property type="molecule type" value="Genomic_DNA"/>
</dbReference>
<dbReference type="InterPro" id="IPR045609">
    <property type="entry name" value="DUF6451"/>
</dbReference>
<proteinExistence type="predicted"/>
<dbReference type="AlphaFoldDB" id="A0A183P697"/>
<evidence type="ECO:0000313" key="1">
    <source>
        <dbReference type="EMBL" id="VDP51967.1"/>
    </source>
</evidence>
<name>A0A183P697_9TREM</name>
<evidence type="ECO:0000313" key="2">
    <source>
        <dbReference type="Proteomes" id="UP000269396"/>
    </source>
</evidence>
<protein>
    <submittedName>
        <fullName evidence="1">Uncharacterized protein</fullName>
    </submittedName>
</protein>
<gene>
    <name evidence="1" type="ORF">SMTD_LOCUS9883</name>
</gene>
<sequence>MLRNRMKNSVDADQCGTVAAAVGINIHKQKSQILRYITTYIDQITLDGEAFHDVKTPTYLGRIIHEHDGFDTDVKSWIGKARVAYLQLKNIWNSKQLSTNTKVRIFNSNVKTVLLYVAET</sequence>
<accession>A0A183P697</accession>
<keyword evidence="2" id="KW-1185">Reference proteome</keyword>
<dbReference type="PANTHER" id="PTHR47027">
    <property type="entry name" value="REVERSE TRANSCRIPTASE DOMAIN-CONTAINING PROTEIN"/>
    <property type="match status" value="1"/>
</dbReference>